<keyword evidence="4" id="KW-1185">Reference proteome</keyword>
<dbReference type="AlphaFoldDB" id="A0A7K0BU93"/>
<keyword evidence="2" id="KW-0472">Membrane</keyword>
<dbReference type="Proteomes" id="UP000487268">
    <property type="component" value="Unassembled WGS sequence"/>
</dbReference>
<accession>A0A7K0BU93</accession>
<dbReference type="OrthoDB" id="5185175at2"/>
<sequence length="371" mass="40161">MQDLKEHLERIADTPRADRPPVDVAAGAARGRRALRRRRALGGAGLAAVMAASGAVVAVQSRDTAPPPVTLAGSASNPLMQRASFGWLPPGYRVTSREEQHAYHGFGQFVAVADGPVRFEYGAITLTADFTGREPELATSPDGVLERRHRTSPVNGHRAYWAIPPGRYDPESRPVELRWEYAPRNWAVLQVSDKTVADAATVRRIAESATLTGPRPTKLPVRISGLPTELRTAPVRQVKLTDRAPVAFSMGFSGPDAAINLWTARSPSQYLSMVETGQPIVPNTRIGGRPAYVRHAVPDPMAERHPELGPGRFGGTREVLWVFGVDGFDVQLSVATKDLGVLRPCGGLLGLYRRIKVLGPDPAKWTTAPFG</sequence>
<dbReference type="RefSeq" id="WP_153532051.1">
    <property type="nucleotide sequence ID" value="NZ_WEGH01000001.1"/>
</dbReference>
<proteinExistence type="predicted"/>
<evidence type="ECO:0000313" key="4">
    <source>
        <dbReference type="Proteomes" id="UP000487268"/>
    </source>
</evidence>
<feature type="transmembrane region" description="Helical" evidence="2">
    <location>
        <begin position="40"/>
        <end position="59"/>
    </location>
</feature>
<comment type="caution">
    <text evidence="3">The sequence shown here is derived from an EMBL/GenBank/DDBJ whole genome shotgun (WGS) entry which is preliminary data.</text>
</comment>
<keyword evidence="2" id="KW-1133">Transmembrane helix</keyword>
<keyword evidence="2" id="KW-0812">Transmembrane</keyword>
<evidence type="ECO:0000256" key="1">
    <source>
        <dbReference type="SAM" id="MobiDB-lite"/>
    </source>
</evidence>
<protein>
    <submittedName>
        <fullName evidence="3">Uncharacterized protein</fullName>
    </submittedName>
</protein>
<evidence type="ECO:0000256" key="2">
    <source>
        <dbReference type="SAM" id="Phobius"/>
    </source>
</evidence>
<organism evidence="3 4">
    <name type="scientific">Actinomadura macrotermitis</name>
    <dbReference type="NCBI Taxonomy" id="2585200"/>
    <lineage>
        <taxon>Bacteria</taxon>
        <taxon>Bacillati</taxon>
        <taxon>Actinomycetota</taxon>
        <taxon>Actinomycetes</taxon>
        <taxon>Streptosporangiales</taxon>
        <taxon>Thermomonosporaceae</taxon>
        <taxon>Actinomadura</taxon>
    </lineage>
</organism>
<gene>
    <name evidence="3" type="ORF">ACRB68_23150</name>
</gene>
<evidence type="ECO:0000313" key="3">
    <source>
        <dbReference type="EMBL" id="MQY04264.1"/>
    </source>
</evidence>
<name>A0A7K0BU93_9ACTN</name>
<reference evidence="3 4" key="1">
    <citation type="submission" date="2019-10" db="EMBL/GenBank/DDBJ databases">
        <title>Actinomadura rubteroloni sp. nov. and Actinomadura macrotermitis sp. nov., isolated from the gut of fungus growing-termite Macrotermes natalensis.</title>
        <authorList>
            <person name="Benndorf R."/>
            <person name="Martin K."/>
            <person name="Kuefner M."/>
            <person name="De Beer W."/>
            <person name="Kaster A.-K."/>
            <person name="Vollmers J."/>
            <person name="Poulsen M."/>
            <person name="Beemelmanns C."/>
        </authorList>
    </citation>
    <scope>NUCLEOTIDE SEQUENCE [LARGE SCALE GENOMIC DNA]</scope>
    <source>
        <strain evidence="3 4">RB68</strain>
    </source>
</reference>
<dbReference type="EMBL" id="WEGH01000001">
    <property type="protein sequence ID" value="MQY04264.1"/>
    <property type="molecule type" value="Genomic_DNA"/>
</dbReference>
<feature type="region of interest" description="Disordered" evidence="1">
    <location>
        <begin position="1"/>
        <end position="20"/>
    </location>
</feature>